<name>A0A2P9HKU2_9HYPH</name>
<sequence length="109" mass="12482">MNGILISRVTFHAVERYCSRILGVKCYPPKGSRPYERAEIFCEAAGLTIDQIRAIIMTPNVERACRLGFKRMVSEGFTAIIYDGVVVTVVERRKPAACRKQRWEMELDQ</sequence>
<reference evidence="2" key="1">
    <citation type="submission" date="2017-12" db="EMBL/GenBank/DDBJ databases">
        <authorList>
            <person name="Diaz M."/>
        </authorList>
    </citation>
    <scope>NUCLEOTIDE SEQUENCE [LARGE SCALE GENOMIC DNA]</scope>
    <source>
        <strain evidence="2">FI11154</strain>
    </source>
</reference>
<dbReference type="RefSeq" id="WP_109368287.1">
    <property type="nucleotide sequence ID" value="NZ_OOFM01000005.1"/>
</dbReference>
<dbReference type="EMBL" id="OOFM01000005">
    <property type="protein sequence ID" value="SPL64430.1"/>
    <property type="molecule type" value="Genomic_DNA"/>
</dbReference>
<evidence type="ECO:0000313" key="2">
    <source>
        <dbReference type="Proteomes" id="UP000246073"/>
    </source>
</evidence>
<accession>A0A2P9HKU2</accession>
<proteinExistence type="predicted"/>
<gene>
    <name evidence="1" type="ORF">OHAE_297</name>
</gene>
<dbReference type="Proteomes" id="UP000246073">
    <property type="component" value="Unassembled WGS sequence"/>
</dbReference>
<protein>
    <submittedName>
        <fullName evidence="1">Uncharacterized protein</fullName>
    </submittedName>
</protein>
<evidence type="ECO:0000313" key="1">
    <source>
        <dbReference type="EMBL" id="SPL64430.1"/>
    </source>
</evidence>
<dbReference type="AlphaFoldDB" id="A0A2P9HKU2"/>
<organism evidence="1 2">
    <name type="scientific">Ochrobactrum soli</name>
    <dbReference type="NCBI Taxonomy" id="2448455"/>
    <lineage>
        <taxon>Bacteria</taxon>
        <taxon>Pseudomonadati</taxon>
        <taxon>Pseudomonadota</taxon>
        <taxon>Alphaproteobacteria</taxon>
        <taxon>Hyphomicrobiales</taxon>
        <taxon>Brucellaceae</taxon>
        <taxon>Brucella/Ochrobactrum group</taxon>
        <taxon>Ochrobactrum</taxon>
    </lineage>
</organism>